<dbReference type="GO" id="GO:0015629">
    <property type="term" value="C:actin cytoskeleton"/>
    <property type="evidence" value="ECO:0007669"/>
    <property type="project" value="TreeGrafter"/>
</dbReference>
<comment type="caution">
    <text evidence="3">The sequence shown here is derived from an EMBL/GenBank/DDBJ whole genome shotgun (WGS) entry which is preliminary data.</text>
</comment>
<dbReference type="GO" id="GO:0030041">
    <property type="term" value="P:actin filament polymerization"/>
    <property type="evidence" value="ECO:0007669"/>
    <property type="project" value="TreeGrafter"/>
</dbReference>
<reference evidence="4" key="1">
    <citation type="submission" date="2022-10" db="EMBL/GenBank/DDBJ databases">
        <title>Genome assembly of Pristionchus species.</title>
        <authorList>
            <person name="Yoshida K."/>
            <person name="Sommer R.J."/>
        </authorList>
    </citation>
    <scope>NUCLEOTIDE SEQUENCE [LARGE SCALE GENOMIC DNA]</scope>
    <source>
        <strain evidence="4">RS5460</strain>
    </source>
</reference>
<keyword evidence="1" id="KW-0472">Membrane</keyword>
<protein>
    <recommendedName>
        <fullName evidence="5">Ricin B lectin domain-containing protein</fullName>
    </recommendedName>
</protein>
<dbReference type="InterPro" id="IPR008999">
    <property type="entry name" value="Actin-crosslinking"/>
</dbReference>
<feature type="transmembrane region" description="Helical" evidence="1">
    <location>
        <begin position="41"/>
        <end position="58"/>
    </location>
</feature>
<accession>A0AAN5D4F0</accession>
<evidence type="ECO:0008006" key="5">
    <source>
        <dbReference type="Google" id="ProtNLM"/>
    </source>
</evidence>
<dbReference type="Gene3D" id="2.80.10.50">
    <property type="match status" value="1"/>
</dbReference>
<gene>
    <name evidence="3" type="ORF">PMAYCL1PPCAC_26087</name>
</gene>
<evidence type="ECO:0000256" key="1">
    <source>
        <dbReference type="SAM" id="Phobius"/>
    </source>
</evidence>
<dbReference type="PANTHER" id="PTHR33351">
    <property type="entry name" value="HISACTOPHILIN-1-RELATED"/>
    <property type="match status" value="1"/>
</dbReference>
<dbReference type="Proteomes" id="UP001328107">
    <property type="component" value="Unassembled WGS sequence"/>
</dbReference>
<dbReference type="EMBL" id="BTRK01000005">
    <property type="protein sequence ID" value="GMR55892.1"/>
    <property type="molecule type" value="Genomic_DNA"/>
</dbReference>
<evidence type="ECO:0000313" key="3">
    <source>
        <dbReference type="EMBL" id="GMR55892.1"/>
    </source>
</evidence>
<dbReference type="AlphaFoldDB" id="A0AAN5D4F0"/>
<dbReference type="GO" id="GO:0051015">
    <property type="term" value="F:actin filament binding"/>
    <property type="evidence" value="ECO:0007669"/>
    <property type="project" value="TreeGrafter"/>
</dbReference>
<dbReference type="InterPro" id="IPR052883">
    <property type="entry name" value="Hisactophilin"/>
</dbReference>
<evidence type="ECO:0000256" key="2">
    <source>
        <dbReference type="SAM" id="SignalP"/>
    </source>
</evidence>
<organism evidence="3 4">
    <name type="scientific">Pristionchus mayeri</name>
    <dbReference type="NCBI Taxonomy" id="1317129"/>
    <lineage>
        <taxon>Eukaryota</taxon>
        <taxon>Metazoa</taxon>
        <taxon>Ecdysozoa</taxon>
        <taxon>Nematoda</taxon>
        <taxon>Chromadorea</taxon>
        <taxon>Rhabditida</taxon>
        <taxon>Rhabditina</taxon>
        <taxon>Diplogasteromorpha</taxon>
        <taxon>Diplogasteroidea</taxon>
        <taxon>Neodiplogasteridae</taxon>
        <taxon>Pristionchus</taxon>
    </lineage>
</organism>
<dbReference type="SUPFAM" id="SSF50405">
    <property type="entry name" value="Actin-crosslinking proteins"/>
    <property type="match status" value="1"/>
</dbReference>
<feature type="chain" id="PRO_5042922637" description="Ricin B lectin domain-containing protein" evidence="2">
    <location>
        <begin position="26"/>
        <end position="342"/>
    </location>
</feature>
<feature type="signal peptide" evidence="2">
    <location>
        <begin position="1"/>
        <end position="25"/>
    </location>
</feature>
<evidence type="ECO:0000313" key="4">
    <source>
        <dbReference type="Proteomes" id="UP001328107"/>
    </source>
</evidence>
<keyword evidence="4" id="KW-1185">Reference proteome</keyword>
<dbReference type="CDD" id="cd00257">
    <property type="entry name" value="beta-trefoil_FSCN-like"/>
    <property type="match status" value="1"/>
</dbReference>
<keyword evidence="1" id="KW-1133">Transmembrane helix</keyword>
<name>A0AAN5D4F0_9BILA</name>
<sequence>MVSLKRPSTLLFIAFLVILANPALNDLLTNLFGRDGIVINIIQALPGGGFATSVVHALRGDRMHALQAAIAGFGTLSAVVLSGPVGGAVVAITVATVSTLIQQNEGIFKERSGSRFKREVHGMEKTPAALAGVALAPILPDEVFRLFKESHLNLDKAHAARHAMWSRNSERAGQLFLEALNEKIIQNANEISVAEGGRRGRIKRNARELSAESGGTKKLKSVEHGTYLHAHNSTVRMVHGSAGGNEQWYIEDWHGKVVFKARGASHKAGQFLSANLDGSVDMVEHHPHNARTVFWKPLKNKNGSWSFLSIHGSFLSAREDRTVTTVVRCLEWEEFELDWWHH</sequence>
<proteinExistence type="predicted"/>
<keyword evidence="1" id="KW-0812">Transmembrane</keyword>
<feature type="transmembrane region" description="Helical" evidence="1">
    <location>
        <begin position="70"/>
        <end position="95"/>
    </location>
</feature>
<keyword evidence="2" id="KW-0732">Signal</keyword>
<dbReference type="PANTHER" id="PTHR33351:SF1">
    <property type="entry name" value="IG-LIKE DOMAIN-CONTAINING PROTEIN-RELATED"/>
    <property type="match status" value="1"/>
</dbReference>